<dbReference type="EMBL" id="LSSM01007384">
    <property type="protein sequence ID" value="OMJ08476.1"/>
    <property type="molecule type" value="Genomic_DNA"/>
</dbReference>
<dbReference type="AlphaFoldDB" id="A0A1R1X1F2"/>
<accession>A0A1R1X1F2</accession>
<dbReference type="GO" id="GO:0003824">
    <property type="term" value="F:catalytic activity"/>
    <property type="evidence" value="ECO:0007669"/>
    <property type="project" value="UniProtKB-KW"/>
</dbReference>
<dbReference type="InterPro" id="IPR041577">
    <property type="entry name" value="RT_RNaseH_2"/>
</dbReference>
<keyword evidence="4" id="KW-1185">Reference proteome</keyword>
<sequence length="124" mass="14511">MPINAKELKSFTCLSAYFRRFVPYLSDLLEHLQVLTHKNSNYIWTKECENSYKRILDSLTISPFLIQPENGKPFVLSTEAYSYAIGAVLEQLDENYELRPVAYHSKRLQPTKEIKITTNVRRSH</sequence>
<dbReference type="InterPro" id="IPR043502">
    <property type="entry name" value="DNA/RNA_pol_sf"/>
</dbReference>
<name>A0A1R1X1F2_9FUNG</name>
<dbReference type="Pfam" id="PF17919">
    <property type="entry name" value="RT_RNaseH_2"/>
    <property type="match status" value="1"/>
</dbReference>
<keyword evidence="1" id="KW-0511">Multifunctional enzyme</keyword>
<protein>
    <submittedName>
        <fullName evidence="3">Retrovirus-related Pol polyprotein from transposon</fullName>
    </submittedName>
</protein>
<dbReference type="InterPro" id="IPR043128">
    <property type="entry name" value="Rev_trsase/Diguanyl_cyclase"/>
</dbReference>
<gene>
    <name evidence="3" type="ORF">AYI69_g11048</name>
</gene>
<proteinExistence type="predicted"/>
<evidence type="ECO:0000313" key="4">
    <source>
        <dbReference type="Proteomes" id="UP000187429"/>
    </source>
</evidence>
<organism evidence="3 4">
    <name type="scientific">Smittium culicis</name>
    <dbReference type="NCBI Taxonomy" id="133412"/>
    <lineage>
        <taxon>Eukaryota</taxon>
        <taxon>Fungi</taxon>
        <taxon>Fungi incertae sedis</taxon>
        <taxon>Zoopagomycota</taxon>
        <taxon>Kickxellomycotina</taxon>
        <taxon>Harpellomycetes</taxon>
        <taxon>Harpellales</taxon>
        <taxon>Legeriomycetaceae</taxon>
        <taxon>Smittium</taxon>
    </lineage>
</organism>
<reference evidence="4" key="1">
    <citation type="submission" date="2017-01" db="EMBL/GenBank/DDBJ databases">
        <authorList>
            <person name="Wang Y."/>
            <person name="White M."/>
            <person name="Kvist S."/>
            <person name="Moncalvo J.-M."/>
        </authorList>
    </citation>
    <scope>NUCLEOTIDE SEQUENCE [LARGE SCALE GENOMIC DNA]</scope>
    <source>
        <strain evidence="4">ID-206-W2</strain>
    </source>
</reference>
<evidence type="ECO:0000256" key="1">
    <source>
        <dbReference type="ARBA" id="ARBA00023268"/>
    </source>
</evidence>
<evidence type="ECO:0000313" key="3">
    <source>
        <dbReference type="EMBL" id="OMJ08476.1"/>
    </source>
</evidence>
<dbReference type="Gene3D" id="3.30.70.270">
    <property type="match status" value="1"/>
</dbReference>
<dbReference type="Proteomes" id="UP000187429">
    <property type="component" value="Unassembled WGS sequence"/>
</dbReference>
<evidence type="ECO:0000259" key="2">
    <source>
        <dbReference type="Pfam" id="PF17919"/>
    </source>
</evidence>
<dbReference type="PANTHER" id="PTHR37984:SF5">
    <property type="entry name" value="PROTEIN NYNRIN-LIKE"/>
    <property type="match status" value="1"/>
</dbReference>
<dbReference type="PANTHER" id="PTHR37984">
    <property type="entry name" value="PROTEIN CBG26694"/>
    <property type="match status" value="1"/>
</dbReference>
<comment type="caution">
    <text evidence="3">The sequence shown here is derived from an EMBL/GenBank/DDBJ whole genome shotgun (WGS) entry which is preliminary data.</text>
</comment>
<dbReference type="OrthoDB" id="2192938at2759"/>
<dbReference type="InterPro" id="IPR050951">
    <property type="entry name" value="Retrovirus_Pol_polyprotein"/>
</dbReference>
<dbReference type="SUPFAM" id="SSF56672">
    <property type="entry name" value="DNA/RNA polymerases"/>
    <property type="match status" value="1"/>
</dbReference>
<feature type="domain" description="Reverse transcriptase/retrotransposon-derived protein RNase H-like" evidence="2">
    <location>
        <begin position="44"/>
        <end position="113"/>
    </location>
</feature>